<sequence length="937" mass="101766">METCSCFVPVGKTPGRLFSLAPVLPILRSRKGRCPGSTGVAAGNRPGASGSKPGNGVATALQDLPGDRWTRTGAVLRDAPEVSEENKRISEEMWKEAEDSLEWRSVCSQVAAFASTSMGRDLCKVGGLPIGRDRGESQKLLDQTMAAVLLPRPLDFSGVDDISRIVTSAVSGKVLSIGELCAVERSLRAARGVYEQMMELSSIDGLSNRYSSLLLLFQNCSFLTDLAYRIEWCVDCNLSVVRDQASEKLQSIRADRRKNIENLEVLLKGISNRIFQGGGIDSPLITRRRSRMCIGIRASHKSLLPDGIILGVSSSGATYFMEPREIVELNNMEVRLSNSEKAEELAILSLLTSDIACFEREIMHLMDIILQVDLASARAAYARWMGSVCPVFCEGNDEVNSNEEPFLVNIEGFCHPLLLEPSAMNSSSPVLSGLPQSPSVIPVDIRVGHTTKVVVISGPNTGGKTATMKSLGLASLMAKAGMFLPAKGTPRLPWFDQVLADIGDHQSLEHNLSTFSGHISRLCKILQIASQKSLVLIDEIGNGTDPSEGVALATSILQHLLSCVSLAVVTTHYADLSLLRTQDIRFENAAMEFCIKTLQPTYRVLWGSIGNSNALSIAKAVGFDPKVLDRAQEWVEKLLPDKQRERQGLLYQSLSKERDLLEAEARKGESVLMEVKKVYHEIHSEAKDLDKREAALKAKESQMALQELKLVRSQVDAILLKFEKQLQDASPDQYNAILRKSEAAIAVIVEAHCSVGDSSEEDATAFSSSYAPIQVGDQVYVKRLGGKVATVVEAPGDDGSVLVQYGKISVRVKRSDLKVARTSEPAVPTPTPRAQQGQRPQRGRPGQEEVKEAAFGAAVQTSRNTVDLRGMRAEEASLHLAAAIAGCRSLGVLFVVHGVGTGAVKDAALRLLRNHPRVARFEADSPMNDGCTIAYIN</sequence>
<feature type="region of interest" description="Disordered" evidence="7">
    <location>
        <begin position="33"/>
        <end position="55"/>
    </location>
</feature>
<accession>A0A7I8L2F3</accession>
<dbReference type="InterPro" id="IPR000432">
    <property type="entry name" value="DNA_mismatch_repair_MutS_C"/>
</dbReference>
<organism evidence="9 10">
    <name type="scientific">Spirodela intermedia</name>
    <name type="common">Intermediate duckweed</name>
    <dbReference type="NCBI Taxonomy" id="51605"/>
    <lineage>
        <taxon>Eukaryota</taxon>
        <taxon>Viridiplantae</taxon>
        <taxon>Streptophyta</taxon>
        <taxon>Embryophyta</taxon>
        <taxon>Tracheophyta</taxon>
        <taxon>Spermatophyta</taxon>
        <taxon>Magnoliopsida</taxon>
        <taxon>Liliopsida</taxon>
        <taxon>Araceae</taxon>
        <taxon>Lemnoideae</taxon>
        <taxon>Spirodela</taxon>
    </lineage>
</organism>
<evidence type="ECO:0000256" key="2">
    <source>
        <dbReference type="ARBA" id="ARBA00022741"/>
    </source>
</evidence>
<dbReference type="InterPro" id="IPR027417">
    <property type="entry name" value="P-loop_NTPase"/>
</dbReference>
<dbReference type="Pfam" id="PF01713">
    <property type="entry name" value="Smr"/>
    <property type="match status" value="1"/>
</dbReference>
<evidence type="ECO:0000256" key="4">
    <source>
        <dbReference type="ARBA" id="ARBA00022840"/>
    </source>
</evidence>
<dbReference type="GO" id="GO:0140664">
    <property type="term" value="F:ATP-dependent DNA damage sensor activity"/>
    <property type="evidence" value="ECO:0007669"/>
    <property type="project" value="InterPro"/>
</dbReference>
<dbReference type="GO" id="GO:0004519">
    <property type="term" value="F:endonuclease activity"/>
    <property type="evidence" value="ECO:0007669"/>
    <property type="project" value="UniProtKB-KW"/>
</dbReference>
<evidence type="ECO:0000256" key="5">
    <source>
        <dbReference type="ARBA" id="ARBA00022884"/>
    </source>
</evidence>
<dbReference type="GO" id="GO:0030983">
    <property type="term" value="F:mismatched DNA binding"/>
    <property type="evidence" value="ECO:0007669"/>
    <property type="project" value="InterPro"/>
</dbReference>
<dbReference type="SUPFAM" id="SSF48334">
    <property type="entry name" value="DNA repair protein MutS, domain III"/>
    <property type="match status" value="1"/>
</dbReference>
<dbReference type="GO" id="GO:0019843">
    <property type="term" value="F:rRNA binding"/>
    <property type="evidence" value="ECO:0007669"/>
    <property type="project" value="UniProtKB-KW"/>
</dbReference>
<keyword evidence="4" id="KW-0067">ATP-binding</keyword>
<proteinExistence type="predicted"/>
<evidence type="ECO:0000313" key="10">
    <source>
        <dbReference type="Proteomes" id="UP000663760"/>
    </source>
</evidence>
<feature type="domain" description="Smr" evidence="8">
    <location>
        <begin position="866"/>
        <end position="937"/>
    </location>
</feature>
<protein>
    <recommendedName>
        <fullName evidence="8">Smr domain-containing protein</fullName>
    </recommendedName>
</protein>
<feature type="compositionally biased region" description="Low complexity" evidence="7">
    <location>
        <begin position="832"/>
        <end position="844"/>
    </location>
</feature>
<keyword evidence="3" id="KW-0378">Hydrolase</keyword>
<dbReference type="Gene3D" id="3.30.1370.110">
    <property type="match status" value="1"/>
</dbReference>
<dbReference type="PANTHER" id="PTHR48466">
    <property type="entry name" value="OS10G0509000 PROTEIN-RELATED"/>
    <property type="match status" value="1"/>
</dbReference>
<dbReference type="FunFam" id="3.40.50.300:FF:001814">
    <property type="entry name" value="DNA mismatch repair protein MutS type 2"/>
    <property type="match status" value="1"/>
</dbReference>
<dbReference type="PIRSF" id="PIRSF005814">
    <property type="entry name" value="MutS_YshD"/>
    <property type="match status" value="1"/>
</dbReference>
<dbReference type="GO" id="GO:0006298">
    <property type="term" value="P:mismatch repair"/>
    <property type="evidence" value="ECO:0007669"/>
    <property type="project" value="InterPro"/>
</dbReference>
<dbReference type="GO" id="GO:0016887">
    <property type="term" value="F:ATP hydrolysis activity"/>
    <property type="evidence" value="ECO:0007669"/>
    <property type="project" value="InterPro"/>
</dbReference>
<dbReference type="GO" id="GO:0045910">
    <property type="term" value="P:negative regulation of DNA recombination"/>
    <property type="evidence" value="ECO:0007669"/>
    <property type="project" value="InterPro"/>
</dbReference>
<dbReference type="NCBIfam" id="TIGR01069">
    <property type="entry name" value="mutS2"/>
    <property type="match status" value="1"/>
</dbReference>
<dbReference type="InterPro" id="IPR036063">
    <property type="entry name" value="Smr_dom_sf"/>
</dbReference>
<dbReference type="PANTHER" id="PTHR48466:SF1">
    <property type="entry name" value="SMR DOMAIN-CONTAINING PROTEIN"/>
    <property type="match status" value="1"/>
</dbReference>
<feature type="region of interest" description="Disordered" evidence="7">
    <location>
        <begin position="819"/>
        <end position="849"/>
    </location>
</feature>
<dbReference type="InterPro" id="IPR002625">
    <property type="entry name" value="Smr_dom"/>
</dbReference>
<dbReference type="Pfam" id="PF20297">
    <property type="entry name" value="MSSS"/>
    <property type="match status" value="1"/>
</dbReference>
<keyword evidence="1" id="KW-0699">rRNA-binding</keyword>
<evidence type="ECO:0000256" key="3">
    <source>
        <dbReference type="ARBA" id="ARBA00022801"/>
    </source>
</evidence>
<evidence type="ECO:0000256" key="1">
    <source>
        <dbReference type="ARBA" id="ARBA00022730"/>
    </source>
</evidence>
<gene>
    <name evidence="9" type="ORF">SI8410_10014072</name>
</gene>
<dbReference type="OrthoDB" id="1924787at2759"/>
<dbReference type="InterPro" id="IPR005747">
    <property type="entry name" value="MutS2"/>
</dbReference>
<dbReference type="InterPro" id="IPR045076">
    <property type="entry name" value="MutS"/>
</dbReference>
<dbReference type="Proteomes" id="UP000663760">
    <property type="component" value="Chromosome 10"/>
</dbReference>
<dbReference type="Pfam" id="PF00488">
    <property type="entry name" value="MutS_V"/>
    <property type="match status" value="1"/>
</dbReference>
<evidence type="ECO:0000259" key="8">
    <source>
        <dbReference type="PROSITE" id="PS50828"/>
    </source>
</evidence>
<dbReference type="SUPFAM" id="SSF160443">
    <property type="entry name" value="SMR domain-like"/>
    <property type="match status" value="1"/>
</dbReference>
<dbReference type="SMART" id="SM00463">
    <property type="entry name" value="SMR"/>
    <property type="match status" value="1"/>
</dbReference>
<evidence type="ECO:0000256" key="6">
    <source>
        <dbReference type="ARBA" id="ARBA00023125"/>
    </source>
</evidence>
<dbReference type="InterPro" id="IPR046893">
    <property type="entry name" value="MSSS"/>
</dbReference>
<dbReference type="GO" id="GO:0005524">
    <property type="term" value="F:ATP binding"/>
    <property type="evidence" value="ECO:0007669"/>
    <property type="project" value="UniProtKB-KW"/>
</dbReference>
<dbReference type="AlphaFoldDB" id="A0A7I8L2F3"/>
<keyword evidence="10" id="KW-1185">Reference proteome</keyword>
<keyword evidence="6" id="KW-0238">DNA-binding</keyword>
<keyword evidence="2" id="KW-0547">Nucleotide-binding</keyword>
<dbReference type="Gene3D" id="3.40.50.300">
    <property type="entry name" value="P-loop containing nucleotide triphosphate hydrolases"/>
    <property type="match status" value="1"/>
</dbReference>
<dbReference type="EMBL" id="LR746273">
    <property type="protein sequence ID" value="CAA7403394.1"/>
    <property type="molecule type" value="Genomic_DNA"/>
</dbReference>
<dbReference type="InterPro" id="IPR036187">
    <property type="entry name" value="DNA_mismatch_repair_MutS_sf"/>
</dbReference>
<name>A0A7I8L2F3_SPIIN</name>
<evidence type="ECO:0000256" key="7">
    <source>
        <dbReference type="SAM" id="MobiDB-lite"/>
    </source>
</evidence>
<keyword evidence="5" id="KW-0694">RNA-binding</keyword>
<dbReference type="SMART" id="SM00533">
    <property type="entry name" value="MUTSd"/>
    <property type="match status" value="1"/>
</dbReference>
<dbReference type="SUPFAM" id="SSF52540">
    <property type="entry name" value="P-loop containing nucleoside triphosphate hydrolases"/>
    <property type="match status" value="1"/>
</dbReference>
<reference evidence="9" key="1">
    <citation type="submission" date="2020-02" db="EMBL/GenBank/DDBJ databases">
        <authorList>
            <person name="Scholz U."/>
            <person name="Mascher M."/>
            <person name="Fiebig A."/>
        </authorList>
    </citation>
    <scope>NUCLEOTIDE SEQUENCE</scope>
</reference>
<dbReference type="InterPro" id="IPR007696">
    <property type="entry name" value="DNA_mismatch_repair_MutS_core"/>
</dbReference>
<evidence type="ECO:0000313" key="9">
    <source>
        <dbReference type="EMBL" id="CAA7403394.1"/>
    </source>
</evidence>
<dbReference type="PROSITE" id="PS50828">
    <property type="entry name" value="SMR"/>
    <property type="match status" value="1"/>
</dbReference>
<dbReference type="SMART" id="SM00534">
    <property type="entry name" value="MUTSac"/>
    <property type="match status" value="1"/>
</dbReference>